<dbReference type="Proteomes" id="UP000245768">
    <property type="component" value="Unassembled WGS sequence"/>
</dbReference>
<evidence type="ECO:0000256" key="8">
    <source>
        <dbReference type="ARBA" id="ARBA00023274"/>
    </source>
</evidence>
<sequence>MLPLSLLNAAKGKTILVELKNGETFNGLLDNCDAFMNLTLTEVYQTSNTGVQFWKLPECYIRGSTVKYCRVTDQLIDQVKEAEEEARRQRQAQGGTSGGVGLGHRGGRGGGHQNARGGGRGGPGGGGRGGRGGRGGGRGGY</sequence>
<dbReference type="Pfam" id="PF01423">
    <property type="entry name" value="LSM"/>
    <property type="match status" value="1"/>
</dbReference>
<evidence type="ECO:0000313" key="13">
    <source>
        <dbReference type="Proteomes" id="UP000245768"/>
    </source>
</evidence>
<comment type="function">
    <text evidence="9">Binds specifically to the 3'-terminal U-tract of U6 snRNA.</text>
</comment>
<dbReference type="InterPro" id="IPR047575">
    <property type="entry name" value="Sm"/>
</dbReference>
<accession>A0A316YX05</accession>
<keyword evidence="8 9" id="KW-0687">Ribonucleoprotein</keyword>
<dbReference type="PANTHER" id="PTHR23338">
    <property type="entry name" value="SMALL NUCLEAR RIBONUCLEOPROTEIN SM"/>
    <property type="match status" value="1"/>
</dbReference>
<keyword evidence="5 9" id="KW-0694">RNA-binding</keyword>
<proteinExistence type="inferred from homology"/>
<dbReference type="GO" id="GO:0000398">
    <property type="term" value="P:mRNA splicing, via spliceosome"/>
    <property type="evidence" value="ECO:0007669"/>
    <property type="project" value="InterPro"/>
</dbReference>
<feature type="domain" description="Sm" evidence="11">
    <location>
        <begin position="2"/>
        <end position="75"/>
    </location>
</feature>
<evidence type="ECO:0000256" key="6">
    <source>
        <dbReference type="ARBA" id="ARBA00023187"/>
    </source>
</evidence>
<evidence type="ECO:0000256" key="10">
    <source>
        <dbReference type="SAM" id="MobiDB-lite"/>
    </source>
</evidence>
<keyword evidence="6 9" id="KW-0508">mRNA splicing</keyword>
<dbReference type="SMART" id="SM00651">
    <property type="entry name" value="Sm"/>
    <property type="match status" value="1"/>
</dbReference>
<dbReference type="OrthoDB" id="747253at2759"/>
<comment type="similarity">
    <text evidence="2 9">Belongs to the snRNP Sm proteins family.</text>
</comment>
<dbReference type="InterPro" id="IPR001163">
    <property type="entry name" value="Sm_dom_euk/arc"/>
</dbReference>
<protein>
    <recommendedName>
        <fullName evidence="9">LSM complex subunit LSM4</fullName>
    </recommendedName>
</protein>
<dbReference type="EMBL" id="KZ819634">
    <property type="protein sequence ID" value="PWN93701.1"/>
    <property type="molecule type" value="Genomic_DNA"/>
</dbReference>
<evidence type="ECO:0000256" key="9">
    <source>
        <dbReference type="RuleBase" id="RU365049"/>
    </source>
</evidence>
<organism evidence="12 13">
    <name type="scientific">Acaromyces ingoldii</name>
    <dbReference type="NCBI Taxonomy" id="215250"/>
    <lineage>
        <taxon>Eukaryota</taxon>
        <taxon>Fungi</taxon>
        <taxon>Dikarya</taxon>
        <taxon>Basidiomycota</taxon>
        <taxon>Ustilaginomycotina</taxon>
        <taxon>Exobasidiomycetes</taxon>
        <taxon>Exobasidiales</taxon>
        <taxon>Cryptobasidiaceae</taxon>
        <taxon>Acaromyces</taxon>
    </lineage>
</organism>
<evidence type="ECO:0000256" key="5">
    <source>
        <dbReference type="ARBA" id="ARBA00022884"/>
    </source>
</evidence>
<evidence type="ECO:0000256" key="7">
    <source>
        <dbReference type="ARBA" id="ARBA00023242"/>
    </source>
</evidence>
<evidence type="ECO:0000256" key="4">
    <source>
        <dbReference type="ARBA" id="ARBA00022728"/>
    </source>
</evidence>
<keyword evidence="13" id="KW-1185">Reference proteome</keyword>
<evidence type="ECO:0000256" key="3">
    <source>
        <dbReference type="ARBA" id="ARBA00022664"/>
    </source>
</evidence>
<comment type="subcellular location">
    <subcellularLocation>
        <location evidence="1 9">Nucleus</location>
    </subcellularLocation>
</comment>
<keyword evidence="7 9" id="KW-0539">Nucleus</keyword>
<dbReference type="InParanoid" id="A0A316YX05"/>
<dbReference type="GO" id="GO:0097525">
    <property type="term" value="C:spliceosomal snRNP complex"/>
    <property type="evidence" value="ECO:0007669"/>
    <property type="project" value="UniProtKB-ARBA"/>
</dbReference>
<dbReference type="InterPro" id="IPR010920">
    <property type="entry name" value="LSM_dom_sf"/>
</dbReference>
<dbReference type="Gene3D" id="2.30.30.100">
    <property type="match status" value="1"/>
</dbReference>
<evidence type="ECO:0000313" key="12">
    <source>
        <dbReference type="EMBL" id="PWN93701.1"/>
    </source>
</evidence>
<dbReference type="InterPro" id="IPR027141">
    <property type="entry name" value="LSm4/Sm_D1/D3"/>
</dbReference>
<evidence type="ECO:0000256" key="1">
    <source>
        <dbReference type="ARBA" id="ARBA00004123"/>
    </source>
</evidence>
<gene>
    <name evidence="9" type="primary">LSM4</name>
    <name evidence="12" type="ORF">FA10DRAFT_28912</name>
</gene>
<dbReference type="GO" id="GO:0000956">
    <property type="term" value="P:nuclear-transcribed mRNA catabolic process"/>
    <property type="evidence" value="ECO:0007669"/>
    <property type="project" value="UniProtKB-UniRule"/>
</dbReference>
<feature type="region of interest" description="Disordered" evidence="10">
    <location>
        <begin position="81"/>
        <end position="141"/>
    </location>
</feature>
<dbReference type="SUPFAM" id="SSF50182">
    <property type="entry name" value="Sm-like ribonucleoproteins"/>
    <property type="match status" value="1"/>
</dbReference>
<reference evidence="12 13" key="1">
    <citation type="journal article" date="2018" name="Mol. Biol. Evol.">
        <title>Broad Genomic Sampling Reveals a Smut Pathogenic Ancestry of the Fungal Clade Ustilaginomycotina.</title>
        <authorList>
            <person name="Kijpornyongpan T."/>
            <person name="Mondo S.J."/>
            <person name="Barry K."/>
            <person name="Sandor L."/>
            <person name="Lee J."/>
            <person name="Lipzen A."/>
            <person name="Pangilinan J."/>
            <person name="LaButti K."/>
            <person name="Hainaut M."/>
            <person name="Henrissat B."/>
            <person name="Grigoriev I.V."/>
            <person name="Spatafora J.W."/>
            <person name="Aime M.C."/>
        </authorList>
    </citation>
    <scope>NUCLEOTIDE SEQUENCE [LARGE SCALE GENOMIC DNA]</scope>
    <source>
        <strain evidence="12 13">MCA 4198</strain>
    </source>
</reference>
<dbReference type="FunCoup" id="A0A316YX05">
    <property type="interactions" value="225"/>
</dbReference>
<keyword evidence="4 9" id="KW-0747">Spliceosome</keyword>
<feature type="compositionally biased region" description="Gly residues" evidence="10">
    <location>
        <begin position="95"/>
        <end position="141"/>
    </location>
</feature>
<dbReference type="STRING" id="215250.A0A316YX05"/>
<dbReference type="CDD" id="cd01723">
    <property type="entry name" value="LSm4"/>
    <property type="match status" value="1"/>
</dbReference>
<dbReference type="InterPro" id="IPR034101">
    <property type="entry name" value="Lsm4"/>
</dbReference>
<keyword evidence="3 9" id="KW-0507">mRNA processing</keyword>
<comment type="subunit">
    <text evidence="9">LSm subunits form a heteromer with a doughnut shape.</text>
</comment>
<name>A0A316YX05_9BASI</name>
<dbReference type="PROSITE" id="PS52002">
    <property type="entry name" value="SM"/>
    <property type="match status" value="1"/>
</dbReference>
<dbReference type="GO" id="GO:0003723">
    <property type="term" value="F:RNA binding"/>
    <property type="evidence" value="ECO:0007669"/>
    <property type="project" value="UniProtKB-KW"/>
</dbReference>
<evidence type="ECO:0000259" key="11">
    <source>
        <dbReference type="PROSITE" id="PS52002"/>
    </source>
</evidence>
<dbReference type="AlphaFoldDB" id="A0A316YX05"/>
<dbReference type="GO" id="GO:0005681">
    <property type="term" value="C:spliceosomal complex"/>
    <property type="evidence" value="ECO:0007669"/>
    <property type="project" value="UniProtKB-UniRule"/>
</dbReference>
<evidence type="ECO:0000256" key="2">
    <source>
        <dbReference type="ARBA" id="ARBA00006850"/>
    </source>
</evidence>